<comment type="caution">
    <text evidence="1">The sequence shown here is derived from an EMBL/GenBank/DDBJ whole genome shotgun (WGS) entry which is preliminary data.</text>
</comment>
<dbReference type="EMBL" id="WJXA01000211">
    <property type="protein sequence ID" value="KAF7114416.1"/>
    <property type="molecule type" value="Genomic_DNA"/>
</dbReference>
<evidence type="ECO:0000313" key="1">
    <source>
        <dbReference type="EMBL" id="KAF7114416.1"/>
    </source>
</evidence>
<protein>
    <submittedName>
        <fullName evidence="1">Uncharacterized protein</fullName>
    </submittedName>
</protein>
<dbReference type="Proteomes" id="UP000626092">
    <property type="component" value="Unassembled WGS sequence"/>
</dbReference>
<sequence length="161" mass="17676">MVVFWLTENLHLLSTQISAWRFLPIPVGFLVDSVPLIGQGNPPNPYRAAMGDAQENLDPFQNLENLVQNPLEIQTVTQALVYLRGCTPVTDAYRGLAEQVGAFAVSHLPIHKILPLLAHYVNQMSNVPDGEEKETQVDEIVQGIHNTAEHSSRASASKGTP</sequence>
<name>A0A834FXW1_RHOSS</name>
<dbReference type="AlphaFoldDB" id="A0A834FXW1"/>
<evidence type="ECO:0000313" key="2">
    <source>
        <dbReference type="Proteomes" id="UP000626092"/>
    </source>
</evidence>
<keyword evidence="2" id="KW-1185">Reference proteome</keyword>
<proteinExistence type="predicted"/>
<reference evidence="1" key="1">
    <citation type="submission" date="2019-11" db="EMBL/GenBank/DDBJ databases">
        <authorList>
            <person name="Liu Y."/>
            <person name="Hou J."/>
            <person name="Li T.-Q."/>
            <person name="Guan C.-H."/>
            <person name="Wu X."/>
            <person name="Wu H.-Z."/>
            <person name="Ling F."/>
            <person name="Zhang R."/>
            <person name="Shi X.-G."/>
            <person name="Ren J.-P."/>
            <person name="Chen E.-F."/>
            <person name="Sun J.-M."/>
        </authorList>
    </citation>
    <scope>NUCLEOTIDE SEQUENCE</scope>
    <source>
        <strain evidence="1">Adult_tree_wgs_1</strain>
        <tissue evidence="1">Leaves</tissue>
    </source>
</reference>
<accession>A0A834FXW1</accession>
<gene>
    <name evidence="1" type="ORF">RHSIM_RhsimUnG0086100</name>
</gene>
<organism evidence="1 2">
    <name type="scientific">Rhododendron simsii</name>
    <name type="common">Sims's rhododendron</name>
    <dbReference type="NCBI Taxonomy" id="118357"/>
    <lineage>
        <taxon>Eukaryota</taxon>
        <taxon>Viridiplantae</taxon>
        <taxon>Streptophyta</taxon>
        <taxon>Embryophyta</taxon>
        <taxon>Tracheophyta</taxon>
        <taxon>Spermatophyta</taxon>
        <taxon>Magnoliopsida</taxon>
        <taxon>eudicotyledons</taxon>
        <taxon>Gunneridae</taxon>
        <taxon>Pentapetalae</taxon>
        <taxon>asterids</taxon>
        <taxon>Ericales</taxon>
        <taxon>Ericaceae</taxon>
        <taxon>Ericoideae</taxon>
        <taxon>Rhodoreae</taxon>
        <taxon>Rhododendron</taxon>
    </lineage>
</organism>